<dbReference type="SUPFAM" id="SSF52540">
    <property type="entry name" value="P-loop containing nucleoside triphosphate hydrolases"/>
    <property type="match status" value="1"/>
</dbReference>
<keyword evidence="3" id="KW-0547">Nucleotide-binding</keyword>
<dbReference type="Gene3D" id="2.70.210.12">
    <property type="entry name" value="GTP1/OBG domain"/>
    <property type="match status" value="1"/>
</dbReference>
<accession>A0A914DLN6</accession>
<dbReference type="GO" id="GO:0003924">
    <property type="term" value="F:GTPase activity"/>
    <property type="evidence" value="ECO:0007669"/>
    <property type="project" value="InterPro"/>
</dbReference>
<dbReference type="InterPro" id="IPR031167">
    <property type="entry name" value="G_OBG"/>
</dbReference>
<dbReference type="GO" id="GO:0005525">
    <property type="term" value="F:GTP binding"/>
    <property type="evidence" value="ECO:0007669"/>
    <property type="project" value="UniProtKB-KW"/>
</dbReference>
<dbReference type="PROSITE" id="PS51710">
    <property type="entry name" value="G_OBG"/>
    <property type="match status" value="1"/>
</dbReference>
<comment type="similarity">
    <text evidence="1">Belongs to the TRAFAC class OBG-HflX-like GTPase superfamily. OBG GTPase family.</text>
</comment>
<dbReference type="AlphaFoldDB" id="A0A914DLN6"/>
<evidence type="ECO:0000259" key="6">
    <source>
        <dbReference type="PROSITE" id="PS51883"/>
    </source>
</evidence>
<dbReference type="InterPro" id="IPR006169">
    <property type="entry name" value="GTP1_OBG_dom"/>
</dbReference>
<dbReference type="Gene3D" id="3.40.50.300">
    <property type="entry name" value="P-loop containing nucleotide triphosphate hydrolases"/>
    <property type="match status" value="1"/>
</dbReference>
<proteinExistence type="inferred from homology"/>
<keyword evidence="2" id="KW-0690">Ribosome biogenesis</keyword>
<dbReference type="NCBIfam" id="TIGR02729">
    <property type="entry name" value="Obg_CgtA"/>
    <property type="match status" value="1"/>
</dbReference>
<dbReference type="PANTHER" id="PTHR11702:SF31">
    <property type="entry name" value="MITOCHONDRIAL RIBOSOME-ASSOCIATED GTPASE 2"/>
    <property type="match status" value="1"/>
</dbReference>
<evidence type="ECO:0000313" key="7">
    <source>
        <dbReference type="Proteomes" id="UP000887540"/>
    </source>
</evidence>
<evidence type="ECO:0000313" key="8">
    <source>
        <dbReference type="WBParaSite" id="ACRNAN_scaffold284.g32479.t1"/>
    </source>
</evidence>
<sequence length="394" mass="43993">MKELKLFRYLPQLFLNINCKKCYSTSQLSSSNALPKNPVFPTKPTAAGEAQPYVDYKRVQCIAGNGGNGLVSFMRIKNNPYGGPDGGNAGHGGHVIFNADPKTKDFARVQTVLKSRHGENGRDKCCHGRSATHAYVNVPLNTLVKTTAGEIVYELTKPGELFIAARGGAGGHGNHFYLSNDVRAPLKAELGGKGEVVEYDLEMRIIALAGLIGFPNAGKSSLLRAISRAKPKVAAYPFTTLKPHVGIVHYEDFEQIPVADIPGIIEGAHEDIGLGFEFLRHIERCRCLFYVLDYTLGEHRGQFEELRKELRLYDEKMMEKPTAILINKIDLCTDEAFIESLPKLFPEFPVFAISAKFKTGLESMLIYLREEYDRQLEEQAKKVREEEEILNRDL</sequence>
<evidence type="ECO:0000256" key="4">
    <source>
        <dbReference type="ARBA" id="ARBA00023134"/>
    </source>
</evidence>
<keyword evidence="7" id="KW-1185">Reference proteome</keyword>
<dbReference type="GO" id="GO:0005739">
    <property type="term" value="C:mitochondrion"/>
    <property type="evidence" value="ECO:0007669"/>
    <property type="project" value="TreeGrafter"/>
</dbReference>
<feature type="domain" description="Obg" evidence="6">
    <location>
        <begin position="51"/>
        <end position="206"/>
    </location>
</feature>
<dbReference type="InterPro" id="IPR027417">
    <property type="entry name" value="P-loop_NTPase"/>
</dbReference>
<dbReference type="WBParaSite" id="ACRNAN_scaffold284.g32479.t1">
    <property type="protein sequence ID" value="ACRNAN_scaffold284.g32479.t1"/>
    <property type="gene ID" value="ACRNAN_scaffold284.g32479"/>
</dbReference>
<dbReference type="PRINTS" id="PR00326">
    <property type="entry name" value="GTP1OBG"/>
</dbReference>
<dbReference type="FunFam" id="2.70.210.12:FF:000001">
    <property type="entry name" value="GTPase Obg"/>
    <property type="match status" value="1"/>
</dbReference>
<dbReference type="PROSITE" id="PS51883">
    <property type="entry name" value="OBG"/>
    <property type="match status" value="1"/>
</dbReference>
<evidence type="ECO:0000256" key="1">
    <source>
        <dbReference type="ARBA" id="ARBA00007699"/>
    </source>
</evidence>
<dbReference type="Pfam" id="PF01018">
    <property type="entry name" value="GTP1_OBG"/>
    <property type="match status" value="1"/>
</dbReference>
<organism evidence="7 8">
    <name type="scientific">Acrobeloides nanus</name>
    <dbReference type="NCBI Taxonomy" id="290746"/>
    <lineage>
        <taxon>Eukaryota</taxon>
        <taxon>Metazoa</taxon>
        <taxon>Ecdysozoa</taxon>
        <taxon>Nematoda</taxon>
        <taxon>Chromadorea</taxon>
        <taxon>Rhabditida</taxon>
        <taxon>Tylenchina</taxon>
        <taxon>Cephalobomorpha</taxon>
        <taxon>Cephaloboidea</taxon>
        <taxon>Cephalobidae</taxon>
        <taxon>Acrobeloides</taxon>
    </lineage>
</organism>
<dbReference type="InterPro" id="IPR006073">
    <property type="entry name" value="GTP-bd"/>
</dbReference>
<feature type="domain" description="OBG-type G" evidence="5">
    <location>
        <begin position="207"/>
        <end position="373"/>
    </location>
</feature>
<dbReference type="GO" id="GO:0042254">
    <property type="term" value="P:ribosome biogenesis"/>
    <property type="evidence" value="ECO:0007669"/>
    <property type="project" value="UniProtKB-UniRule"/>
</dbReference>
<evidence type="ECO:0000256" key="2">
    <source>
        <dbReference type="ARBA" id="ARBA00022517"/>
    </source>
</evidence>
<dbReference type="InterPro" id="IPR045086">
    <property type="entry name" value="OBG_GTPase"/>
</dbReference>
<dbReference type="GO" id="GO:0000287">
    <property type="term" value="F:magnesium ion binding"/>
    <property type="evidence" value="ECO:0007669"/>
    <property type="project" value="InterPro"/>
</dbReference>
<dbReference type="InterPro" id="IPR036726">
    <property type="entry name" value="GTP1_OBG_dom_sf"/>
</dbReference>
<dbReference type="SUPFAM" id="SSF82051">
    <property type="entry name" value="Obg GTP-binding protein N-terminal domain"/>
    <property type="match status" value="1"/>
</dbReference>
<keyword evidence="4" id="KW-0342">GTP-binding</keyword>
<dbReference type="PIRSF" id="PIRSF002401">
    <property type="entry name" value="GTP_bd_Obg/CgtA"/>
    <property type="match status" value="1"/>
</dbReference>
<protein>
    <submittedName>
        <fullName evidence="8">Mitochondrial ribosome-associated GTPase 2</fullName>
    </submittedName>
</protein>
<reference evidence="8" key="1">
    <citation type="submission" date="2022-11" db="UniProtKB">
        <authorList>
            <consortium name="WormBaseParasite"/>
        </authorList>
    </citation>
    <scope>IDENTIFICATION</scope>
</reference>
<evidence type="ECO:0000259" key="5">
    <source>
        <dbReference type="PROSITE" id="PS51710"/>
    </source>
</evidence>
<evidence type="ECO:0000256" key="3">
    <source>
        <dbReference type="ARBA" id="ARBA00022741"/>
    </source>
</evidence>
<dbReference type="PANTHER" id="PTHR11702">
    <property type="entry name" value="DEVELOPMENTALLY REGULATED GTP-BINDING PROTEIN-RELATED"/>
    <property type="match status" value="1"/>
</dbReference>
<dbReference type="Pfam" id="PF01926">
    <property type="entry name" value="MMR_HSR1"/>
    <property type="match status" value="1"/>
</dbReference>
<dbReference type="InterPro" id="IPR014100">
    <property type="entry name" value="GTP-bd_Obg/CgtA"/>
</dbReference>
<dbReference type="CDD" id="cd01898">
    <property type="entry name" value="Obg"/>
    <property type="match status" value="1"/>
</dbReference>
<dbReference type="Proteomes" id="UP000887540">
    <property type="component" value="Unplaced"/>
</dbReference>
<dbReference type="NCBIfam" id="NF008956">
    <property type="entry name" value="PRK12299.1"/>
    <property type="match status" value="1"/>
</dbReference>
<name>A0A914DLN6_9BILA</name>